<dbReference type="SFLD" id="SFLDG00358">
    <property type="entry name" value="Main_(cytGST)"/>
    <property type="match status" value="1"/>
</dbReference>
<evidence type="ECO:0000259" key="1">
    <source>
        <dbReference type="PROSITE" id="PS50404"/>
    </source>
</evidence>
<dbReference type="PROSITE" id="PS50404">
    <property type="entry name" value="GST_NTER"/>
    <property type="match status" value="1"/>
</dbReference>
<name>A0AAN8EDH7_9EURO</name>
<dbReference type="InterPro" id="IPR050983">
    <property type="entry name" value="GST_Omega/HSP26"/>
</dbReference>
<comment type="caution">
    <text evidence="3">The sequence shown here is derived from an EMBL/GenBank/DDBJ whole genome shotgun (WGS) entry which is preliminary data.</text>
</comment>
<dbReference type="EMBL" id="JAKLMC020000012">
    <property type="protein sequence ID" value="KAK5953064.1"/>
    <property type="molecule type" value="Genomic_DNA"/>
</dbReference>
<dbReference type="Gene3D" id="3.40.30.10">
    <property type="entry name" value="Glutaredoxin"/>
    <property type="match status" value="1"/>
</dbReference>
<gene>
    <name evidence="3" type="ORF">OHC33_005632</name>
</gene>
<dbReference type="SUPFAM" id="SSF47616">
    <property type="entry name" value="GST C-terminal domain-like"/>
    <property type="match status" value="1"/>
</dbReference>
<sequence length="286" mass="32710">MPSTNGHPDAELHPLATGPAHKIVEAHKGPAPHILYSGWFCPFVQRSWITLEEKQIDYQYIEINPYHKDPEFLKLNPRGLVPTLACPVSGGTRGEDGVERKPLIESNIVSEYLDGLQSDRPSLFSDHPYTRARQKIWIDFVGTRIIPAFHRLLQHTPDKPYSMDDAKLELRGHLKSWIAEASDEGDFWSGKVFSMTDVTLAPWAVRLWVYEHYKGVKDLIPAEGEGGEDEKVWSRWRRWIQAIQARESVKNTLSDQEHYLPIYQRYADDKAQSELAKATRSGRGVP</sequence>
<dbReference type="GO" id="GO:0005737">
    <property type="term" value="C:cytoplasm"/>
    <property type="evidence" value="ECO:0007669"/>
    <property type="project" value="TreeGrafter"/>
</dbReference>
<evidence type="ECO:0008006" key="5">
    <source>
        <dbReference type="Google" id="ProtNLM"/>
    </source>
</evidence>
<keyword evidence="4" id="KW-1185">Reference proteome</keyword>
<dbReference type="Pfam" id="PF13410">
    <property type="entry name" value="GST_C_2"/>
    <property type="match status" value="1"/>
</dbReference>
<dbReference type="AlphaFoldDB" id="A0AAN8EDH7"/>
<evidence type="ECO:0000313" key="4">
    <source>
        <dbReference type="Proteomes" id="UP001316803"/>
    </source>
</evidence>
<dbReference type="SFLD" id="SFLDS00019">
    <property type="entry name" value="Glutathione_Transferase_(cytos"/>
    <property type="match status" value="1"/>
</dbReference>
<dbReference type="PANTHER" id="PTHR43968">
    <property type="match status" value="1"/>
</dbReference>
<proteinExistence type="predicted"/>
<dbReference type="SUPFAM" id="SSF52833">
    <property type="entry name" value="Thioredoxin-like"/>
    <property type="match status" value="1"/>
</dbReference>
<dbReference type="PROSITE" id="PS50405">
    <property type="entry name" value="GST_CTER"/>
    <property type="match status" value="1"/>
</dbReference>
<dbReference type="InterPro" id="IPR036282">
    <property type="entry name" value="Glutathione-S-Trfase_C_sf"/>
</dbReference>
<dbReference type="Gene3D" id="1.20.1050.10">
    <property type="match status" value="1"/>
</dbReference>
<dbReference type="Proteomes" id="UP001316803">
    <property type="component" value="Unassembled WGS sequence"/>
</dbReference>
<reference evidence="3 4" key="1">
    <citation type="submission" date="2022-12" db="EMBL/GenBank/DDBJ databases">
        <title>Genomic features and morphological characterization of a novel Knufia sp. strain isolated from spacecraft assembly facility.</title>
        <authorList>
            <person name="Teixeira M."/>
            <person name="Chander A.M."/>
            <person name="Stajich J.E."/>
            <person name="Venkateswaran K."/>
        </authorList>
    </citation>
    <scope>NUCLEOTIDE SEQUENCE [LARGE SCALE GENOMIC DNA]</scope>
    <source>
        <strain evidence="3 4">FJI-L2-BK-P2</strain>
    </source>
</reference>
<feature type="domain" description="GST N-terminal" evidence="1">
    <location>
        <begin position="31"/>
        <end position="121"/>
    </location>
</feature>
<dbReference type="InterPro" id="IPR036249">
    <property type="entry name" value="Thioredoxin-like_sf"/>
</dbReference>
<dbReference type="InterPro" id="IPR010987">
    <property type="entry name" value="Glutathione-S-Trfase_C-like"/>
</dbReference>
<evidence type="ECO:0000313" key="3">
    <source>
        <dbReference type="EMBL" id="KAK5953064.1"/>
    </source>
</evidence>
<dbReference type="InterPro" id="IPR040079">
    <property type="entry name" value="Glutathione_S-Trfase"/>
</dbReference>
<feature type="domain" description="GST C-terminal" evidence="2">
    <location>
        <begin position="127"/>
        <end position="262"/>
    </location>
</feature>
<dbReference type="PANTHER" id="PTHR43968:SF13">
    <property type="entry name" value="GLUTATHIONE TRANSFERASE OMEGA-1"/>
    <property type="match status" value="1"/>
</dbReference>
<dbReference type="InterPro" id="IPR004045">
    <property type="entry name" value="Glutathione_S-Trfase_N"/>
</dbReference>
<evidence type="ECO:0000259" key="2">
    <source>
        <dbReference type="PROSITE" id="PS50405"/>
    </source>
</evidence>
<dbReference type="Pfam" id="PF13409">
    <property type="entry name" value="GST_N_2"/>
    <property type="match status" value="1"/>
</dbReference>
<organism evidence="3 4">
    <name type="scientific">Knufia fluminis</name>
    <dbReference type="NCBI Taxonomy" id="191047"/>
    <lineage>
        <taxon>Eukaryota</taxon>
        <taxon>Fungi</taxon>
        <taxon>Dikarya</taxon>
        <taxon>Ascomycota</taxon>
        <taxon>Pezizomycotina</taxon>
        <taxon>Eurotiomycetes</taxon>
        <taxon>Chaetothyriomycetidae</taxon>
        <taxon>Chaetothyriales</taxon>
        <taxon>Trichomeriaceae</taxon>
        <taxon>Knufia</taxon>
    </lineage>
</organism>
<protein>
    <recommendedName>
        <fullName evidence="5">Glutathione S-transferase</fullName>
    </recommendedName>
</protein>
<accession>A0AAN8EDH7</accession>